<evidence type="ECO:0000256" key="11">
    <source>
        <dbReference type="SAM" id="MobiDB-lite"/>
    </source>
</evidence>
<evidence type="ECO:0000259" key="13">
    <source>
        <dbReference type="PROSITE" id="PS50192"/>
    </source>
</evidence>
<evidence type="ECO:0000256" key="7">
    <source>
        <dbReference type="ARBA" id="ARBA00023034"/>
    </source>
</evidence>
<evidence type="ECO:0000256" key="3">
    <source>
        <dbReference type="ARBA" id="ARBA00022448"/>
    </source>
</evidence>
<sequence>MASDPFQEAQEDIISLLQQTRPLLQSYLRIRSSASSANSPELIESRQELESTLTDLSADLQDLVESVRAVEGDPYRYGLDVAEVGRRRKLVEDVGREVEDMHRQLNQTVEAADARRNSVGKGKGAASGLANPDTFEDMDDEGDDGYGAWEEQRQMEIMHEQDEALDGVFQTVGNLRAQADTMGRELEEQAELLEDTENITDRVGGKLQTGMKKIRYVIEKNEDRYSGCCIAVLIFVLILLLILVLVL</sequence>
<proteinExistence type="inferred from homology"/>
<evidence type="ECO:0000256" key="2">
    <source>
        <dbReference type="ARBA" id="ARBA00009063"/>
    </source>
</evidence>
<dbReference type="PROSITE" id="PS50192">
    <property type="entry name" value="T_SNARE"/>
    <property type="match status" value="1"/>
</dbReference>
<protein>
    <recommendedName>
        <fullName evidence="10">t-SNARE affecting a late Golgi compartment protein 1</fullName>
    </recommendedName>
</protein>
<dbReference type="InterPro" id="IPR010989">
    <property type="entry name" value="SNARE"/>
</dbReference>
<evidence type="ECO:0000256" key="6">
    <source>
        <dbReference type="ARBA" id="ARBA00022989"/>
    </source>
</evidence>
<dbReference type="Gene3D" id="1.20.58.90">
    <property type="match status" value="1"/>
</dbReference>
<dbReference type="GO" id="GO:0000139">
    <property type="term" value="C:Golgi membrane"/>
    <property type="evidence" value="ECO:0007669"/>
    <property type="project" value="UniProtKB-SubCell"/>
</dbReference>
<evidence type="ECO:0000256" key="12">
    <source>
        <dbReference type="SAM" id="Phobius"/>
    </source>
</evidence>
<dbReference type="InterPro" id="IPR015260">
    <property type="entry name" value="Syntaxin-6/10/61_N"/>
</dbReference>
<evidence type="ECO:0000256" key="4">
    <source>
        <dbReference type="ARBA" id="ARBA00022692"/>
    </source>
</evidence>
<feature type="transmembrane region" description="Helical" evidence="12">
    <location>
        <begin position="225"/>
        <end position="246"/>
    </location>
</feature>
<dbReference type="AlphaFoldDB" id="A0AAI8Z7Y5"/>
<gene>
    <name evidence="14" type="ORF">LECACI_7A009241</name>
</gene>
<evidence type="ECO:0000256" key="1">
    <source>
        <dbReference type="ARBA" id="ARBA00004409"/>
    </source>
</evidence>
<evidence type="ECO:0000256" key="10">
    <source>
        <dbReference type="ARBA" id="ARBA00073343"/>
    </source>
</evidence>
<dbReference type="SMART" id="SM00397">
    <property type="entry name" value="t_SNARE"/>
    <property type="match status" value="1"/>
</dbReference>
<keyword evidence="9 12" id="KW-0472">Membrane</keyword>
<keyword evidence="4 12" id="KW-0812">Transmembrane</keyword>
<feature type="domain" description="T-SNARE coiled-coil homology" evidence="13">
    <location>
        <begin position="155"/>
        <end position="217"/>
    </location>
</feature>
<evidence type="ECO:0000313" key="15">
    <source>
        <dbReference type="Proteomes" id="UP001296104"/>
    </source>
</evidence>
<dbReference type="CDD" id="cd21444">
    <property type="entry name" value="SNARE_NTD_Tlg1p-like"/>
    <property type="match status" value="1"/>
</dbReference>
<comment type="subcellular location">
    <subcellularLocation>
        <location evidence="1">Golgi apparatus membrane</location>
        <topology evidence="1">Single-pass type IV membrane protein</topology>
    </subcellularLocation>
</comment>
<dbReference type="CDD" id="cd15851">
    <property type="entry name" value="SNARE_Syntaxin6"/>
    <property type="match status" value="1"/>
</dbReference>
<dbReference type="GO" id="GO:0048193">
    <property type="term" value="P:Golgi vesicle transport"/>
    <property type="evidence" value="ECO:0007669"/>
    <property type="project" value="InterPro"/>
</dbReference>
<dbReference type="SUPFAM" id="SSF47661">
    <property type="entry name" value="t-snare proteins"/>
    <property type="match status" value="1"/>
</dbReference>
<evidence type="ECO:0000313" key="14">
    <source>
        <dbReference type="EMBL" id="CAK4034083.1"/>
    </source>
</evidence>
<dbReference type="EMBL" id="CAVMBE010000103">
    <property type="protein sequence ID" value="CAK4034083.1"/>
    <property type="molecule type" value="Genomic_DNA"/>
</dbReference>
<accession>A0AAI8Z7Y5</accession>
<organism evidence="14 15">
    <name type="scientific">Lecanosticta acicola</name>
    <dbReference type="NCBI Taxonomy" id="111012"/>
    <lineage>
        <taxon>Eukaryota</taxon>
        <taxon>Fungi</taxon>
        <taxon>Dikarya</taxon>
        <taxon>Ascomycota</taxon>
        <taxon>Pezizomycotina</taxon>
        <taxon>Dothideomycetes</taxon>
        <taxon>Dothideomycetidae</taxon>
        <taxon>Mycosphaerellales</taxon>
        <taxon>Mycosphaerellaceae</taxon>
        <taxon>Lecanosticta</taxon>
    </lineage>
</organism>
<dbReference type="GO" id="GO:0015031">
    <property type="term" value="P:protein transport"/>
    <property type="evidence" value="ECO:0007669"/>
    <property type="project" value="UniProtKB-KW"/>
</dbReference>
<name>A0AAI8Z7Y5_9PEZI</name>
<evidence type="ECO:0000256" key="8">
    <source>
        <dbReference type="ARBA" id="ARBA00023054"/>
    </source>
</evidence>
<comment type="caution">
    <text evidence="14">The sequence shown here is derived from an EMBL/GenBank/DDBJ whole genome shotgun (WGS) entry which is preliminary data.</text>
</comment>
<dbReference type="Gene3D" id="1.20.5.110">
    <property type="match status" value="1"/>
</dbReference>
<reference evidence="14" key="1">
    <citation type="submission" date="2023-11" db="EMBL/GenBank/DDBJ databases">
        <authorList>
            <person name="Alioto T."/>
            <person name="Alioto T."/>
            <person name="Gomez Garrido J."/>
        </authorList>
    </citation>
    <scope>NUCLEOTIDE SEQUENCE</scope>
</reference>
<keyword evidence="5" id="KW-0653">Protein transport</keyword>
<dbReference type="FunFam" id="1.20.58.90:FF:000012">
    <property type="entry name" value="SNARE domain protein"/>
    <property type="match status" value="1"/>
</dbReference>
<dbReference type="Pfam" id="PF09177">
    <property type="entry name" value="STX6_10_61_N"/>
    <property type="match status" value="1"/>
</dbReference>
<comment type="similarity">
    <text evidence="2">Belongs to the syntaxin family.</text>
</comment>
<dbReference type="InterPro" id="IPR048036">
    <property type="entry name" value="Tlg1p-like_N"/>
</dbReference>
<dbReference type="InterPro" id="IPR000727">
    <property type="entry name" value="T_SNARE_dom"/>
</dbReference>
<feature type="region of interest" description="Disordered" evidence="11">
    <location>
        <begin position="115"/>
        <end position="139"/>
    </location>
</feature>
<keyword evidence="6 12" id="KW-1133">Transmembrane helix</keyword>
<dbReference type="PANTHER" id="PTHR12791">
    <property type="entry name" value="GOLGI SNARE BET1-RELATED"/>
    <property type="match status" value="1"/>
</dbReference>
<keyword evidence="8" id="KW-0175">Coiled coil</keyword>
<keyword evidence="15" id="KW-1185">Reference proteome</keyword>
<dbReference type="Proteomes" id="UP001296104">
    <property type="component" value="Unassembled WGS sequence"/>
</dbReference>
<evidence type="ECO:0000256" key="5">
    <source>
        <dbReference type="ARBA" id="ARBA00022927"/>
    </source>
</evidence>
<keyword evidence="3" id="KW-0813">Transport</keyword>
<keyword evidence="7" id="KW-0333">Golgi apparatus</keyword>
<evidence type="ECO:0000256" key="9">
    <source>
        <dbReference type="ARBA" id="ARBA00023136"/>
    </source>
</evidence>
<dbReference type="FunFam" id="1.20.5.110:FF:000006">
    <property type="entry name" value="Syntaxin 6"/>
    <property type="match status" value="1"/>
</dbReference>
<dbReference type="SUPFAM" id="SSF58038">
    <property type="entry name" value="SNARE fusion complex"/>
    <property type="match status" value="1"/>
</dbReference>